<organism evidence="2 3">
    <name type="scientific">Lyngbya aestuarii BL J</name>
    <dbReference type="NCBI Taxonomy" id="1348334"/>
    <lineage>
        <taxon>Bacteria</taxon>
        <taxon>Bacillati</taxon>
        <taxon>Cyanobacteriota</taxon>
        <taxon>Cyanophyceae</taxon>
        <taxon>Oscillatoriophycideae</taxon>
        <taxon>Oscillatoriales</taxon>
        <taxon>Microcoleaceae</taxon>
        <taxon>Lyngbya</taxon>
    </lineage>
</organism>
<feature type="region of interest" description="Disordered" evidence="1">
    <location>
        <begin position="20"/>
        <end position="44"/>
    </location>
</feature>
<protein>
    <submittedName>
        <fullName evidence="2">Putative fructose-1,6-bisphosphatase</fullName>
    </submittedName>
</protein>
<evidence type="ECO:0000256" key="1">
    <source>
        <dbReference type="SAM" id="MobiDB-lite"/>
    </source>
</evidence>
<feature type="compositionally biased region" description="Basic and acidic residues" evidence="1">
    <location>
        <begin position="27"/>
        <end position="39"/>
    </location>
</feature>
<reference evidence="2 3" key="1">
    <citation type="journal article" date="2013" name="Front. Microbiol.">
        <title>Comparative genomic analyses of the cyanobacterium, Lyngbya aestuarii BL J, a powerful hydrogen producer.</title>
        <authorList>
            <person name="Kothari A."/>
            <person name="Vaughn M."/>
            <person name="Garcia-Pichel F."/>
        </authorList>
    </citation>
    <scope>NUCLEOTIDE SEQUENCE [LARGE SCALE GENOMIC DNA]</scope>
    <source>
        <strain evidence="2 3">BL J</strain>
    </source>
</reference>
<accession>U7QDI8</accession>
<sequence>MEVVLVYLILAVVLIWNDQGSSSSNEQDDRSFEKSDYNKDCSQPTYFIDKKQPEYVRYSDVEDLEMNHPRNRYSSIKI</sequence>
<keyword evidence="3" id="KW-1185">Reference proteome</keyword>
<dbReference type="AlphaFoldDB" id="U7QDI8"/>
<comment type="caution">
    <text evidence="2">The sequence shown here is derived from an EMBL/GenBank/DDBJ whole genome shotgun (WGS) entry which is preliminary data.</text>
</comment>
<dbReference type="Proteomes" id="UP000017127">
    <property type="component" value="Unassembled WGS sequence"/>
</dbReference>
<name>U7QDI8_9CYAN</name>
<proteinExistence type="predicted"/>
<evidence type="ECO:0000313" key="2">
    <source>
        <dbReference type="EMBL" id="ERT05909.1"/>
    </source>
</evidence>
<dbReference type="OrthoDB" id="9896916at2"/>
<gene>
    <name evidence="2" type="ORF">M595_4118</name>
</gene>
<dbReference type="RefSeq" id="WP_023067848.1">
    <property type="nucleotide sequence ID" value="NZ_AUZM01000046.1"/>
</dbReference>
<evidence type="ECO:0000313" key="3">
    <source>
        <dbReference type="Proteomes" id="UP000017127"/>
    </source>
</evidence>
<dbReference type="EMBL" id="AUZM01000046">
    <property type="protein sequence ID" value="ERT05909.1"/>
    <property type="molecule type" value="Genomic_DNA"/>
</dbReference>